<feature type="domain" description="PXA" evidence="2">
    <location>
        <begin position="50"/>
        <end position="229"/>
    </location>
</feature>
<comment type="caution">
    <text evidence="3">The sequence shown here is derived from an EMBL/GenBank/DDBJ whole genome shotgun (WGS) entry which is preliminary data.</text>
</comment>
<dbReference type="PANTHER" id="PTHR22775:SF3">
    <property type="entry name" value="SORTING NEXIN-13"/>
    <property type="match status" value="1"/>
</dbReference>
<dbReference type="Proteomes" id="UP000001861">
    <property type="component" value="Unassembled WGS sequence"/>
</dbReference>
<dbReference type="OMA" id="PWFIQKT"/>
<reference evidence="3 4" key="1">
    <citation type="journal article" date="2010" name="Proc. Natl. Acad. Sci. U.S.A.">
        <title>Insights into evolution of multicellular fungi from the assembled chromosomes of the mushroom Coprinopsis cinerea (Coprinus cinereus).</title>
        <authorList>
            <person name="Stajich J.E."/>
            <person name="Wilke S.K."/>
            <person name="Ahren D."/>
            <person name="Au C.H."/>
            <person name="Birren B.W."/>
            <person name="Borodovsky M."/>
            <person name="Burns C."/>
            <person name="Canback B."/>
            <person name="Casselton L.A."/>
            <person name="Cheng C.K."/>
            <person name="Deng J."/>
            <person name="Dietrich F.S."/>
            <person name="Fargo D.C."/>
            <person name="Farman M.L."/>
            <person name="Gathman A.C."/>
            <person name="Goldberg J."/>
            <person name="Guigo R."/>
            <person name="Hoegger P.J."/>
            <person name="Hooker J.B."/>
            <person name="Huggins A."/>
            <person name="James T.Y."/>
            <person name="Kamada T."/>
            <person name="Kilaru S."/>
            <person name="Kodira C."/>
            <person name="Kues U."/>
            <person name="Kupfer D."/>
            <person name="Kwan H.S."/>
            <person name="Lomsadze A."/>
            <person name="Li W."/>
            <person name="Lilly W.W."/>
            <person name="Ma L.J."/>
            <person name="Mackey A.J."/>
            <person name="Manning G."/>
            <person name="Martin F."/>
            <person name="Muraguchi H."/>
            <person name="Natvig D.O."/>
            <person name="Palmerini H."/>
            <person name="Ramesh M.A."/>
            <person name="Rehmeyer C.J."/>
            <person name="Roe B.A."/>
            <person name="Shenoy N."/>
            <person name="Stanke M."/>
            <person name="Ter-Hovhannisyan V."/>
            <person name="Tunlid A."/>
            <person name="Velagapudi R."/>
            <person name="Vision T.J."/>
            <person name="Zeng Q."/>
            <person name="Zolan M.E."/>
            <person name="Pukkila P.J."/>
        </authorList>
    </citation>
    <scope>NUCLEOTIDE SEQUENCE [LARGE SCALE GENOMIC DNA]</scope>
    <source>
        <strain evidence="4">Okayama-7 / 130 / ATCC MYA-4618 / FGSC 9003</strain>
    </source>
</reference>
<dbReference type="GeneID" id="6005347"/>
<evidence type="ECO:0000313" key="4">
    <source>
        <dbReference type="Proteomes" id="UP000001861"/>
    </source>
</evidence>
<dbReference type="OrthoDB" id="5582218at2759"/>
<dbReference type="PANTHER" id="PTHR22775">
    <property type="entry name" value="SORTING NEXIN"/>
    <property type="match status" value="1"/>
</dbReference>
<dbReference type="PROSITE" id="PS51207">
    <property type="entry name" value="PXA"/>
    <property type="match status" value="1"/>
</dbReference>
<dbReference type="InterPro" id="IPR003114">
    <property type="entry name" value="Phox_assoc"/>
</dbReference>
<dbReference type="EMBL" id="AACS02000001">
    <property type="protein sequence ID" value="EAU92928.2"/>
    <property type="molecule type" value="Genomic_DNA"/>
</dbReference>
<organism evidence="3 4">
    <name type="scientific">Coprinopsis cinerea (strain Okayama-7 / 130 / ATCC MYA-4618 / FGSC 9003)</name>
    <name type="common">Inky cap fungus</name>
    <name type="synonym">Hormographiella aspergillata</name>
    <dbReference type="NCBI Taxonomy" id="240176"/>
    <lineage>
        <taxon>Eukaryota</taxon>
        <taxon>Fungi</taxon>
        <taxon>Dikarya</taxon>
        <taxon>Basidiomycota</taxon>
        <taxon>Agaricomycotina</taxon>
        <taxon>Agaricomycetes</taxon>
        <taxon>Agaricomycetidae</taxon>
        <taxon>Agaricales</taxon>
        <taxon>Agaricineae</taxon>
        <taxon>Psathyrellaceae</taxon>
        <taxon>Coprinopsis</taxon>
    </lineage>
</organism>
<dbReference type="SMART" id="SM00313">
    <property type="entry name" value="PXA"/>
    <property type="match status" value="1"/>
</dbReference>
<dbReference type="GO" id="GO:0035091">
    <property type="term" value="F:phosphatidylinositol binding"/>
    <property type="evidence" value="ECO:0007669"/>
    <property type="project" value="TreeGrafter"/>
</dbReference>
<protein>
    <recommendedName>
        <fullName evidence="2">PXA domain-containing protein</fullName>
    </recommendedName>
</protein>
<keyword evidence="4" id="KW-1185">Reference proteome</keyword>
<sequence>MTPPPRQRQAHSIASSVPTKATQQTLARRLLVPPHSNEDLPQLLSTPGLLPELTAELYDFIALALRAYVNPWWTKLTRYDKEFLPHINKIIVHVIGNLEERLKAVDLPALVFHDLPSIITQHYVDYRNAQSKLSTSYACGGASSLSTLFAQMQPHMAISPDGKIDPEYYRQIFDQVLKLCLPPEDYEPEVERTIVREILIKVFVNDVIPKISQPWFIHKSILDLIGPLEETLYSPPQTSQNSTQESSFFHNFVVVVLSALQSFSGICLALMHSYKQTVNTIKMVNQSPSHSPRPDPAPFELRQPKPTNLRLPPSLANSRSLSTTTTSTVASINDPEANFVPLLPLPPREYNNCAGPPLAMICEIIRSEDRFSSTLLFTTISMVSLSISTFLDKLCHHLLYQFLSPAFILNITRLSKRTLFPNGYPGPPPVEPTAEEQAELRARLVAWRPKGALDPLSEAQCNTRLVIFVLDRILLALFPELLG</sequence>
<accession>A8N222</accession>
<dbReference type="eggNOG" id="ENOG502SGVS">
    <property type="taxonomic scope" value="Eukaryota"/>
</dbReference>
<dbReference type="HOGENOM" id="CLU_032678_0_0_1"/>
<dbReference type="KEGG" id="cci:CC1G_03715"/>
<evidence type="ECO:0000256" key="1">
    <source>
        <dbReference type="SAM" id="MobiDB-lite"/>
    </source>
</evidence>
<evidence type="ECO:0000259" key="2">
    <source>
        <dbReference type="PROSITE" id="PS51207"/>
    </source>
</evidence>
<dbReference type="VEuPathDB" id="FungiDB:CC1G_03715"/>
<dbReference type="InParanoid" id="A8N222"/>
<name>A8N222_COPC7</name>
<dbReference type="STRING" id="240176.A8N222"/>
<gene>
    <name evidence="3" type="ORF">CC1G_03715</name>
</gene>
<evidence type="ECO:0000313" key="3">
    <source>
        <dbReference type="EMBL" id="EAU92928.2"/>
    </source>
</evidence>
<dbReference type="AlphaFoldDB" id="A8N222"/>
<proteinExistence type="predicted"/>
<dbReference type="RefSeq" id="XP_001828921.2">
    <property type="nucleotide sequence ID" value="XM_001828869.2"/>
</dbReference>
<dbReference type="Pfam" id="PF02194">
    <property type="entry name" value="PXA"/>
    <property type="match status" value="1"/>
</dbReference>
<feature type="region of interest" description="Disordered" evidence="1">
    <location>
        <begin position="285"/>
        <end position="320"/>
    </location>
</feature>